<feature type="region of interest" description="Disordered" evidence="1">
    <location>
        <begin position="1"/>
        <end position="37"/>
    </location>
</feature>
<accession>A0AAD4R1D5</accession>
<feature type="transmembrane region" description="Helical" evidence="2">
    <location>
        <begin position="353"/>
        <end position="374"/>
    </location>
</feature>
<dbReference type="Proteomes" id="UP001201812">
    <property type="component" value="Unassembled WGS sequence"/>
</dbReference>
<keyword evidence="2" id="KW-0812">Transmembrane</keyword>
<sequence>MTHANQSREQRSRKRKRIDSNKLSGSGEPKKSASVKEHEMELHEMELLVRKLKVQLYYCASAVIFTLSVYFLIWYNSECWALPFQESPCKHPRALPLISTNQSTLAEAVDEFTLALRAQIAKFRETIEMPDPTDRQALSNATKNEIGQLLSQHSSDLVAFGALKSEEGRLKDVEKGIDGGYVLIFETCNDQGSEVSKKDGQAVSAEEEENSQNARRAHLKRRIPLLHIATFVCIAAGVTLFCTVTVGQYFSSSIVLFSGIACKHDQNGVETEESCPLTVYRNYSTELQTNLVERLAILDISMESPNLEVRQLTYKWQSEAIEAAIEHHLNLKQYEVDRRTMPRKIGKVLPHPVFFFISFLFLFLDVVFFPIWALEEGSVWQVFDCFQIDRSKTKNGH</sequence>
<protein>
    <submittedName>
        <fullName evidence="3">Uncharacterized protein</fullName>
    </submittedName>
</protein>
<organism evidence="3 4">
    <name type="scientific">Ditylenchus destructor</name>
    <dbReference type="NCBI Taxonomy" id="166010"/>
    <lineage>
        <taxon>Eukaryota</taxon>
        <taxon>Metazoa</taxon>
        <taxon>Ecdysozoa</taxon>
        <taxon>Nematoda</taxon>
        <taxon>Chromadorea</taxon>
        <taxon>Rhabditida</taxon>
        <taxon>Tylenchina</taxon>
        <taxon>Tylenchomorpha</taxon>
        <taxon>Sphaerularioidea</taxon>
        <taxon>Anguinidae</taxon>
        <taxon>Anguininae</taxon>
        <taxon>Ditylenchus</taxon>
    </lineage>
</organism>
<evidence type="ECO:0000313" key="3">
    <source>
        <dbReference type="EMBL" id="KAI1709459.1"/>
    </source>
</evidence>
<dbReference type="AlphaFoldDB" id="A0AAD4R1D5"/>
<comment type="caution">
    <text evidence="3">The sequence shown here is derived from an EMBL/GenBank/DDBJ whole genome shotgun (WGS) entry which is preliminary data.</text>
</comment>
<reference evidence="3" key="1">
    <citation type="submission" date="2022-01" db="EMBL/GenBank/DDBJ databases">
        <title>Genome Sequence Resource for Two Populations of Ditylenchus destructor, the Migratory Endoparasitic Phytonematode.</title>
        <authorList>
            <person name="Zhang H."/>
            <person name="Lin R."/>
            <person name="Xie B."/>
        </authorList>
    </citation>
    <scope>NUCLEOTIDE SEQUENCE</scope>
    <source>
        <strain evidence="3">BazhouSP</strain>
    </source>
</reference>
<feature type="region of interest" description="Disordered" evidence="1">
    <location>
        <begin position="192"/>
        <end position="216"/>
    </location>
</feature>
<feature type="compositionally biased region" description="Basic and acidic residues" evidence="1">
    <location>
        <begin position="1"/>
        <end position="10"/>
    </location>
</feature>
<dbReference type="EMBL" id="JAKKPZ010000030">
    <property type="protein sequence ID" value="KAI1709459.1"/>
    <property type="molecule type" value="Genomic_DNA"/>
</dbReference>
<keyword evidence="2" id="KW-1133">Transmembrane helix</keyword>
<name>A0AAD4R1D5_9BILA</name>
<evidence type="ECO:0000256" key="1">
    <source>
        <dbReference type="SAM" id="MobiDB-lite"/>
    </source>
</evidence>
<gene>
    <name evidence="3" type="ORF">DdX_11246</name>
</gene>
<feature type="transmembrane region" description="Helical" evidence="2">
    <location>
        <begin position="55"/>
        <end position="75"/>
    </location>
</feature>
<keyword evidence="2" id="KW-0472">Membrane</keyword>
<evidence type="ECO:0000313" key="4">
    <source>
        <dbReference type="Proteomes" id="UP001201812"/>
    </source>
</evidence>
<evidence type="ECO:0000256" key="2">
    <source>
        <dbReference type="SAM" id="Phobius"/>
    </source>
</evidence>
<proteinExistence type="predicted"/>
<feature type="transmembrane region" description="Helical" evidence="2">
    <location>
        <begin position="225"/>
        <end position="250"/>
    </location>
</feature>
<feature type="compositionally biased region" description="Basic and acidic residues" evidence="1">
    <location>
        <begin position="28"/>
        <end position="37"/>
    </location>
</feature>
<keyword evidence="4" id="KW-1185">Reference proteome</keyword>